<dbReference type="PRINTS" id="PR00032">
    <property type="entry name" value="HTHARAC"/>
</dbReference>
<sequence>MHILQLPDGEIFKAGTDKNEWLPQGKTIKVDVDTIIFCRKGTANIEIDLIPYEIVANTQLIIIAGSIVHNISNSDDFKISYITFKHEVYDEATAQLEPSFTFFLKEYPCVQLGEKRINKMNYLVEAMEDFYYEKTNCFRIKIFKNNIQSFLLDVYDKTRTLFKIDKSEEVGRREELFIKFIHLIHKYCPQQREVGFYAGKLYITSRYLSSITQNVADKSAKYIIDKHAIQRIKIMLKYSNMSIQDISYELNFPDQSFFSRYFKKHTGMSPLEYRTKP</sequence>
<dbReference type="EMBL" id="JAHLFW010000027">
    <property type="protein sequence ID" value="MBU3837248.1"/>
    <property type="molecule type" value="Genomic_DNA"/>
</dbReference>
<keyword evidence="2" id="KW-0238">DNA-binding</keyword>
<protein>
    <submittedName>
        <fullName evidence="5">Helix-turn-helix domain-containing protein</fullName>
    </submittedName>
</protein>
<dbReference type="InterPro" id="IPR020449">
    <property type="entry name" value="Tscrpt_reg_AraC-type_HTH"/>
</dbReference>
<dbReference type="GO" id="GO:0043565">
    <property type="term" value="F:sequence-specific DNA binding"/>
    <property type="evidence" value="ECO:0007669"/>
    <property type="project" value="InterPro"/>
</dbReference>
<evidence type="ECO:0000256" key="3">
    <source>
        <dbReference type="ARBA" id="ARBA00023163"/>
    </source>
</evidence>
<dbReference type="InterPro" id="IPR018060">
    <property type="entry name" value="HTH_AraC"/>
</dbReference>
<gene>
    <name evidence="5" type="ORF">H9777_02775</name>
</gene>
<dbReference type="PANTHER" id="PTHR43280:SF32">
    <property type="entry name" value="TRANSCRIPTIONAL REGULATORY PROTEIN"/>
    <property type="match status" value="1"/>
</dbReference>
<evidence type="ECO:0000313" key="6">
    <source>
        <dbReference type="Proteomes" id="UP000783796"/>
    </source>
</evidence>
<evidence type="ECO:0000313" key="5">
    <source>
        <dbReference type="EMBL" id="MBU3837248.1"/>
    </source>
</evidence>
<dbReference type="PANTHER" id="PTHR43280">
    <property type="entry name" value="ARAC-FAMILY TRANSCRIPTIONAL REGULATOR"/>
    <property type="match status" value="1"/>
</dbReference>
<evidence type="ECO:0000259" key="4">
    <source>
        <dbReference type="PROSITE" id="PS01124"/>
    </source>
</evidence>
<dbReference type="GO" id="GO:0003700">
    <property type="term" value="F:DNA-binding transcription factor activity"/>
    <property type="evidence" value="ECO:0007669"/>
    <property type="project" value="InterPro"/>
</dbReference>
<dbReference type="SMART" id="SM00342">
    <property type="entry name" value="HTH_ARAC"/>
    <property type="match status" value="1"/>
</dbReference>
<dbReference type="Pfam" id="PF12833">
    <property type="entry name" value="HTH_18"/>
    <property type="match status" value="1"/>
</dbReference>
<dbReference type="InterPro" id="IPR009057">
    <property type="entry name" value="Homeodomain-like_sf"/>
</dbReference>
<reference evidence="5" key="1">
    <citation type="journal article" date="2021" name="PeerJ">
        <title>Extensive microbial diversity within the chicken gut microbiome revealed by metagenomics and culture.</title>
        <authorList>
            <person name="Gilroy R."/>
            <person name="Ravi A."/>
            <person name="Getino M."/>
            <person name="Pursley I."/>
            <person name="Horton D.L."/>
            <person name="Alikhan N.F."/>
            <person name="Baker D."/>
            <person name="Gharbi K."/>
            <person name="Hall N."/>
            <person name="Watson M."/>
            <person name="Adriaenssens E.M."/>
            <person name="Foster-Nyarko E."/>
            <person name="Jarju S."/>
            <person name="Secka A."/>
            <person name="Antonio M."/>
            <person name="Oren A."/>
            <person name="Chaudhuri R.R."/>
            <person name="La Ragione R."/>
            <person name="Hildebrand F."/>
            <person name="Pallen M.J."/>
        </authorList>
    </citation>
    <scope>NUCLEOTIDE SEQUENCE</scope>
    <source>
        <strain evidence="5">G4-2901</strain>
    </source>
</reference>
<reference evidence="5" key="2">
    <citation type="submission" date="2021-04" db="EMBL/GenBank/DDBJ databases">
        <authorList>
            <person name="Gilroy R."/>
        </authorList>
    </citation>
    <scope>NUCLEOTIDE SEQUENCE</scope>
    <source>
        <strain evidence="5">G4-2901</strain>
    </source>
</reference>
<evidence type="ECO:0000256" key="1">
    <source>
        <dbReference type="ARBA" id="ARBA00023015"/>
    </source>
</evidence>
<name>A0A948T9Y6_9BACT</name>
<evidence type="ECO:0000256" key="2">
    <source>
        <dbReference type="ARBA" id="ARBA00023125"/>
    </source>
</evidence>
<dbReference type="PROSITE" id="PS01124">
    <property type="entry name" value="HTH_ARAC_FAMILY_2"/>
    <property type="match status" value="1"/>
</dbReference>
<keyword evidence="3" id="KW-0804">Transcription</keyword>
<keyword evidence="1" id="KW-0805">Transcription regulation</keyword>
<dbReference type="Gene3D" id="1.10.10.60">
    <property type="entry name" value="Homeodomain-like"/>
    <property type="match status" value="1"/>
</dbReference>
<dbReference type="AlphaFoldDB" id="A0A948T9Y6"/>
<dbReference type="Proteomes" id="UP000783796">
    <property type="component" value="Unassembled WGS sequence"/>
</dbReference>
<dbReference type="SUPFAM" id="SSF46689">
    <property type="entry name" value="Homeodomain-like"/>
    <property type="match status" value="1"/>
</dbReference>
<accession>A0A948T9Y6</accession>
<comment type="caution">
    <text evidence="5">The sequence shown here is derived from an EMBL/GenBank/DDBJ whole genome shotgun (WGS) entry which is preliminary data.</text>
</comment>
<proteinExistence type="predicted"/>
<feature type="domain" description="HTH araC/xylS-type" evidence="4">
    <location>
        <begin position="178"/>
        <end position="276"/>
    </location>
</feature>
<organism evidence="5 6">
    <name type="scientific">Candidatus Phocaeicola faecigallinarum</name>
    <dbReference type="NCBI Taxonomy" id="2838732"/>
    <lineage>
        <taxon>Bacteria</taxon>
        <taxon>Pseudomonadati</taxon>
        <taxon>Bacteroidota</taxon>
        <taxon>Bacteroidia</taxon>
        <taxon>Bacteroidales</taxon>
        <taxon>Bacteroidaceae</taxon>
        <taxon>Phocaeicola</taxon>
    </lineage>
</organism>